<evidence type="ECO:0000313" key="3">
    <source>
        <dbReference type="Proteomes" id="UP000185604"/>
    </source>
</evidence>
<organism evidence="1 3">
    <name type="scientific">Bacillus paralicheniformis</name>
    <dbReference type="NCBI Taxonomy" id="1648923"/>
    <lineage>
        <taxon>Bacteria</taxon>
        <taxon>Bacillati</taxon>
        <taxon>Bacillota</taxon>
        <taxon>Bacilli</taxon>
        <taxon>Bacillales</taxon>
        <taxon>Bacillaceae</taxon>
        <taxon>Bacillus</taxon>
    </lineage>
</organism>
<name>A0A6I7TS54_9BACI</name>
<sequence>MVKRLHGLPSCPLLMFYYTGRLKKYKQKKPAKSRLHEEKSK</sequence>
<proteinExistence type="predicted"/>
<reference evidence="1 3" key="1">
    <citation type="journal article" date="2016" name="Front. Microbiol.">
        <title>High-Level Heat Resistance of Spores of Bacillus amyloliquefaciens and Bacillus licheniformis Results from the Presence of a spoVA Operon in a Tn1546 Transposon.</title>
        <authorList>
            <person name="Berendsen E.M."/>
            <person name="Koning R.A."/>
            <person name="Boekhorst J."/>
            <person name="de Jong A."/>
            <person name="Kuipers O.P."/>
            <person name="Wells-Bennik M.H."/>
        </authorList>
    </citation>
    <scope>NUCLEOTIDE SEQUENCE [LARGE SCALE GENOMIC DNA]</scope>
    <source>
        <strain evidence="1 3">B4121</strain>
    </source>
</reference>
<dbReference type="Proteomes" id="UP000185604">
    <property type="component" value="Unassembled WGS sequence"/>
</dbReference>
<dbReference type="EMBL" id="LKPO01000021">
    <property type="protein sequence ID" value="OLF90045.1"/>
    <property type="molecule type" value="Genomic_DNA"/>
</dbReference>
<protein>
    <submittedName>
        <fullName evidence="1">Uncharacterized protein</fullName>
    </submittedName>
</protein>
<evidence type="ECO:0000313" key="1">
    <source>
        <dbReference type="EMBL" id="OLF90045.1"/>
    </source>
</evidence>
<reference evidence="2 4" key="2">
    <citation type="submission" date="2019-06" db="EMBL/GenBank/DDBJ databases">
        <title>Genome sequence analysis of &gt;100 Bacillus licheniformis strains suggests intrinsic resistance to this species.</title>
        <authorList>
            <person name="Wels M."/>
            <person name="Siezen R.J."/>
            <person name="Johansen E."/>
            <person name="Stuer-Lauridsen B."/>
            <person name="Bjerre K."/>
            <person name="Nielsen B.K.K."/>
        </authorList>
    </citation>
    <scope>NUCLEOTIDE SEQUENCE [LARGE SCALE GENOMIC DNA]</scope>
    <source>
        <strain evidence="2 4">BAC-15381</strain>
    </source>
</reference>
<dbReference type="EMBL" id="NILF01000022">
    <property type="protein sequence ID" value="TWL41704.1"/>
    <property type="molecule type" value="Genomic_DNA"/>
</dbReference>
<evidence type="ECO:0000313" key="4">
    <source>
        <dbReference type="Proteomes" id="UP000429980"/>
    </source>
</evidence>
<gene>
    <name evidence="1" type="ORF">B4121_3320</name>
    <name evidence="2" type="ORF">CHCC15381_3873</name>
</gene>
<accession>A0A6I7TS54</accession>
<evidence type="ECO:0000313" key="2">
    <source>
        <dbReference type="EMBL" id="TWL41704.1"/>
    </source>
</evidence>
<dbReference type="Proteomes" id="UP000429980">
    <property type="component" value="Unassembled WGS sequence"/>
</dbReference>
<comment type="caution">
    <text evidence="1">The sequence shown here is derived from an EMBL/GenBank/DDBJ whole genome shotgun (WGS) entry which is preliminary data.</text>
</comment>
<dbReference type="AlphaFoldDB" id="A0A6I7TS54"/>
<keyword evidence="4" id="KW-1185">Reference proteome</keyword>